<keyword evidence="6" id="KW-1185">Reference proteome</keyword>
<organism evidence="4 5">
    <name type="scientific">Pseudooceanicola antarcticus</name>
    <dbReference type="NCBI Taxonomy" id="1247613"/>
    <lineage>
        <taxon>Bacteria</taxon>
        <taxon>Pseudomonadati</taxon>
        <taxon>Pseudomonadota</taxon>
        <taxon>Alphaproteobacteria</taxon>
        <taxon>Rhodobacterales</taxon>
        <taxon>Paracoccaceae</taxon>
        <taxon>Pseudooceanicola</taxon>
    </lineage>
</organism>
<gene>
    <name evidence="3" type="ORF">CVM39_19605</name>
    <name evidence="4" type="ORF">SAMN06297129_2294</name>
</gene>
<dbReference type="GO" id="GO:0008233">
    <property type="term" value="F:peptidase activity"/>
    <property type="evidence" value="ECO:0007669"/>
    <property type="project" value="UniProtKB-KW"/>
</dbReference>
<comment type="similarity">
    <text evidence="1">Belongs to the peptidase C56 family.</text>
</comment>
<reference evidence="3 6" key="2">
    <citation type="journal article" date="2018" name="Int. J. Syst. Evol. Microbiol.">
        <title>Pseudooceanicola lipolyticus sp. nov., a marine alphaproteobacterium, reclassification of Oceanicola flagellatus as Pseudooceanicola flagellatus comb. nov. and emended description of the genus Pseudooceanicola.</title>
        <authorList>
            <person name="Huang M.-M."/>
            <person name="Guo L.-L."/>
            <person name="Wu Y.-H."/>
            <person name="Lai Q.-L."/>
            <person name="Shao Z.-Z."/>
            <person name="Wang C.-S."/>
            <person name="Wu M."/>
            <person name="Xu X.-W."/>
        </authorList>
    </citation>
    <scope>NUCLEOTIDE SEQUENCE [LARGE SCALE GENOMIC DNA]</scope>
    <source>
        <strain evidence="3 6">Ar-45</strain>
    </source>
</reference>
<accession>A0A285IWJ2</accession>
<dbReference type="GO" id="GO:0006508">
    <property type="term" value="P:proteolysis"/>
    <property type="evidence" value="ECO:0007669"/>
    <property type="project" value="UniProtKB-KW"/>
</dbReference>
<proteinExistence type="inferred from homology"/>
<dbReference type="EMBL" id="PGTD01000023">
    <property type="protein sequence ID" value="PJE25907.1"/>
    <property type="molecule type" value="Genomic_DNA"/>
</dbReference>
<evidence type="ECO:0000313" key="6">
    <source>
        <dbReference type="Proteomes" id="UP000231702"/>
    </source>
</evidence>
<feature type="domain" description="DJ-1/PfpI" evidence="2">
    <location>
        <begin position="8"/>
        <end position="175"/>
    </location>
</feature>
<keyword evidence="3" id="KW-0315">Glutamine amidotransferase</keyword>
<protein>
    <submittedName>
        <fullName evidence="4">Protease I</fullName>
    </submittedName>
    <submittedName>
        <fullName evidence="3">Type 1 glutamine amidotransferase</fullName>
    </submittedName>
</protein>
<dbReference type="Proteomes" id="UP000231655">
    <property type="component" value="Unassembled WGS sequence"/>
</dbReference>
<dbReference type="SUPFAM" id="SSF52317">
    <property type="entry name" value="Class I glutamine amidotransferase-like"/>
    <property type="match status" value="1"/>
</dbReference>
<dbReference type="Proteomes" id="UP000231702">
    <property type="component" value="Unassembled WGS sequence"/>
</dbReference>
<dbReference type="InterPro" id="IPR002818">
    <property type="entry name" value="DJ-1/PfpI"/>
</dbReference>
<dbReference type="PANTHER" id="PTHR42733:SF12">
    <property type="entry name" value="PROTEINASE"/>
    <property type="match status" value="1"/>
</dbReference>
<evidence type="ECO:0000313" key="4">
    <source>
        <dbReference type="EMBL" id="SNY52405.1"/>
    </source>
</evidence>
<dbReference type="Pfam" id="PF01965">
    <property type="entry name" value="DJ-1_PfpI"/>
    <property type="match status" value="1"/>
</dbReference>
<dbReference type="CDD" id="cd03134">
    <property type="entry name" value="GATase1_PfpI_like"/>
    <property type="match status" value="1"/>
</dbReference>
<dbReference type="InterPro" id="IPR029062">
    <property type="entry name" value="Class_I_gatase-like"/>
</dbReference>
<dbReference type="PANTHER" id="PTHR42733">
    <property type="entry name" value="DJ-1 PROTEIN"/>
    <property type="match status" value="1"/>
</dbReference>
<keyword evidence="4" id="KW-0378">Hydrolase</keyword>
<dbReference type="EMBL" id="OBEA01000004">
    <property type="protein sequence ID" value="SNY52405.1"/>
    <property type="molecule type" value="Genomic_DNA"/>
</dbReference>
<evidence type="ECO:0000259" key="2">
    <source>
        <dbReference type="Pfam" id="PF01965"/>
    </source>
</evidence>
<evidence type="ECO:0000313" key="5">
    <source>
        <dbReference type="Proteomes" id="UP000231655"/>
    </source>
</evidence>
<name>A0A285IWJ2_9RHOB</name>
<reference evidence="4 5" key="1">
    <citation type="submission" date="2017-09" db="EMBL/GenBank/DDBJ databases">
        <authorList>
            <person name="Ehlers B."/>
            <person name="Leendertz F.H."/>
        </authorList>
    </citation>
    <scope>NUCLEOTIDE SEQUENCE [LARGE SCALE GENOMIC DNA]</scope>
    <source>
        <strain evidence="4 5">CGMCC 1.12662</strain>
    </source>
</reference>
<keyword evidence="4" id="KW-0645">Protease</keyword>
<sequence>MPAIDQSRVLVLATNGFEQSELEVPRDALKDRGATVHVVSLDGKPIRGWQGSDWGTEVPADAALSDVTAADYDAIVLPGGQINPDILRTKPEAVSLVKAFHDAGKIIAAICHGPWLLVEAGIVKDLPVTSYHSIRTDVENAGGKWEDSAVVCERGIVTSRSPDDLQAFVDKIVEEIREGRHQRHAA</sequence>
<dbReference type="RefSeq" id="WP_097146038.1">
    <property type="nucleotide sequence ID" value="NZ_OBEA01000004.1"/>
</dbReference>
<evidence type="ECO:0000256" key="1">
    <source>
        <dbReference type="ARBA" id="ARBA00008542"/>
    </source>
</evidence>
<dbReference type="Gene3D" id="3.40.50.880">
    <property type="match status" value="1"/>
</dbReference>
<evidence type="ECO:0000313" key="3">
    <source>
        <dbReference type="EMBL" id="PJE25907.1"/>
    </source>
</evidence>
<dbReference type="NCBIfam" id="TIGR01382">
    <property type="entry name" value="PfpI"/>
    <property type="match status" value="1"/>
</dbReference>
<dbReference type="InterPro" id="IPR006286">
    <property type="entry name" value="C56_PfpI-like"/>
</dbReference>
<dbReference type="PROSITE" id="PS51276">
    <property type="entry name" value="PEPTIDASE_C56_PFPI"/>
    <property type="match status" value="1"/>
</dbReference>
<dbReference type="OrthoDB" id="9792284at2"/>
<dbReference type="AlphaFoldDB" id="A0A285IWJ2"/>